<sequence length="459" mass="53905">MSINDALFYIDAEVSHVNVIEKDTERMLREKGLWENEDAWTEEVMYQLARFYPRYSFEQILLSVQEMAQNRMIHLMNTYALTVINREHVEDALEYAVQFQQIDVLERLLLLHGIGNAFKWWCSTYKLLLDILKGKLSCEEVVQRSSNLMKKVDEPVLQFRLMSMCILAEFYRGNIGEALSFIEKLPHLLFKHVKPGFVRSTIMHRVSLIRVMHVLYEKGDVEQAERDLLKLKKENIPEIVLAACYHLLGIATLFEDDDRCIAYFHKANFYASNLGLGDYRRRILAKYIPFARNVRKEKFDISEGVEVLPEEKIHQYLVRGELKNALSLADQLSRNGHKNILLTLYWAKASQDIERMLDVYGQLFEENHAYLAPYVQQEISHLQNLKDSQLERAKWEAQFSIRELEVLDKIYRGYSQKDAAEMLCIELQTFKNHVTRILQKSGIRSSKEIVLMAKKNNWI</sequence>
<dbReference type="STRING" id="1464122.SAMN05421737_10222"/>
<dbReference type="PROSITE" id="PS50043">
    <property type="entry name" value="HTH_LUXR_2"/>
    <property type="match status" value="1"/>
</dbReference>
<keyword evidence="2" id="KW-0238">DNA-binding</keyword>
<dbReference type="PRINTS" id="PR00038">
    <property type="entry name" value="HTHLUXR"/>
</dbReference>
<protein>
    <submittedName>
        <fullName evidence="5">Regulatory protein, luxR family</fullName>
    </submittedName>
</protein>
<evidence type="ECO:0000313" key="6">
    <source>
        <dbReference type="Proteomes" id="UP000242662"/>
    </source>
</evidence>
<dbReference type="NCBIfam" id="NF038310">
    <property type="entry name" value="lysogeny_AimR"/>
    <property type="match status" value="1"/>
</dbReference>
<dbReference type="GO" id="GO:0003677">
    <property type="term" value="F:DNA binding"/>
    <property type="evidence" value="ECO:0007669"/>
    <property type="project" value="UniProtKB-KW"/>
</dbReference>
<keyword evidence="3" id="KW-0804">Transcription</keyword>
<evidence type="ECO:0000259" key="4">
    <source>
        <dbReference type="PROSITE" id="PS50043"/>
    </source>
</evidence>
<dbReference type="InterPro" id="IPR016032">
    <property type="entry name" value="Sig_transdc_resp-reg_C-effctor"/>
</dbReference>
<dbReference type="Pfam" id="PF00196">
    <property type="entry name" value="GerE"/>
    <property type="match status" value="1"/>
</dbReference>
<dbReference type="GO" id="GO:0006355">
    <property type="term" value="P:regulation of DNA-templated transcription"/>
    <property type="evidence" value="ECO:0007669"/>
    <property type="project" value="InterPro"/>
</dbReference>
<evidence type="ECO:0000256" key="2">
    <source>
        <dbReference type="ARBA" id="ARBA00023125"/>
    </source>
</evidence>
<dbReference type="EMBL" id="FMYM01000002">
    <property type="protein sequence ID" value="SDB85494.1"/>
    <property type="molecule type" value="Genomic_DNA"/>
</dbReference>
<evidence type="ECO:0000256" key="3">
    <source>
        <dbReference type="ARBA" id="ARBA00023163"/>
    </source>
</evidence>
<dbReference type="Pfam" id="PF22871">
    <property type="entry name" value="AimR"/>
    <property type="match status" value="1"/>
</dbReference>
<dbReference type="RefSeq" id="WP_176763746.1">
    <property type="nucleotide sequence ID" value="NZ_FMYM01000002.1"/>
</dbReference>
<gene>
    <name evidence="5" type="ORF">SAMN05421737_10222</name>
</gene>
<dbReference type="Proteomes" id="UP000242662">
    <property type="component" value="Unassembled WGS sequence"/>
</dbReference>
<dbReference type="InterPro" id="IPR000792">
    <property type="entry name" value="Tscrpt_reg_LuxR_C"/>
</dbReference>
<dbReference type="PANTHER" id="PTHR44688">
    <property type="entry name" value="DNA-BINDING TRANSCRIPTIONAL ACTIVATOR DEVR_DOSR"/>
    <property type="match status" value="1"/>
</dbReference>
<dbReference type="InterPro" id="IPR047705">
    <property type="entry name" value="AimR-like"/>
</dbReference>
<dbReference type="SUPFAM" id="SSF46894">
    <property type="entry name" value="C-terminal effector domain of the bipartite response regulators"/>
    <property type="match status" value="1"/>
</dbReference>
<dbReference type="SMART" id="SM00421">
    <property type="entry name" value="HTH_LUXR"/>
    <property type="match status" value="1"/>
</dbReference>
<accession>A0A1G6GU51</accession>
<organism evidence="5 6">
    <name type="scientific">Shouchella lonarensis</name>
    <dbReference type="NCBI Taxonomy" id="1464122"/>
    <lineage>
        <taxon>Bacteria</taxon>
        <taxon>Bacillati</taxon>
        <taxon>Bacillota</taxon>
        <taxon>Bacilli</taxon>
        <taxon>Bacillales</taxon>
        <taxon>Bacillaceae</taxon>
        <taxon>Shouchella</taxon>
    </lineage>
</organism>
<dbReference type="InterPro" id="IPR036388">
    <property type="entry name" value="WH-like_DNA-bd_sf"/>
</dbReference>
<proteinExistence type="predicted"/>
<keyword evidence="1" id="KW-0805">Transcription regulation</keyword>
<reference evidence="6" key="1">
    <citation type="submission" date="2016-09" db="EMBL/GenBank/DDBJ databases">
        <authorList>
            <person name="Varghese N."/>
            <person name="Submissions S."/>
        </authorList>
    </citation>
    <scope>NUCLEOTIDE SEQUENCE [LARGE SCALE GENOMIC DNA]</scope>
    <source>
        <strain evidence="6">25nlg</strain>
    </source>
</reference>
<dbReference type="PANTHER" id="PTHR44688:SF16">
    <property type="entry name" value="DNA-BINDING TRANSCRIPTIONAL ACTIVATOR DEVR_DOSR"/>
    <property type="match status" value="1"/>
</dbReference>
<keyword evidence="6" id="KW-1185">Reference proteome</keyword>
<feature type="domain" description="HTH luxR-type" evidence="4">
    <location>
        <begin position="392"/>
        <end position="457"/>
    </location>
</feature>
<dbReference type="AlphaFoldDB" id="A0A1G6GU51"/>
<name>A0A1G6GU51_9BACI</name>
<dbReference type="Gene3D" id="1.10.10.10">
    <property type="entry name" value="Winged helix-like DNA-binding domain superfamily/Winged helix DNA-binding domain"/>
    <property type="match status" value="1"/>
</dbReference>
<evidence type="ECO:0000256" key="1">
    <source>
        <dbReference type="ARBA" id="ARBA00023015"/>
    </source>
</evidence>
<evidence type="ECO:0000313" key="5">
    <source>
        <dbReference type="EMBL" id="SDB85494.1"/>
    </source>
</evidence>